<dbReference type="Proteomes" id="UP000188174">
    <property type="component" value="Chromosome"/>
</dbReference>
<organism evidence="1 2">
    <name type="scientific">Roseibium algicola</name>
    <dbReference type="NCBI Taxonomy" id="2857014"/>
    <lineage>
        <taxon>Bacteria</taxon>
        <taxon>Pseudomonadati</taxon>
        <taxon>Pseudomonadota</taxon>
        <taxon>Alphaproteobacteria</taxon>
        <taxon>Hyphomicrobiales</taxon>
        <taxon>Stappiaceae</taxon>
        <taxon>Roseibium</taxon>
    </lineage>
</organism>
<dbReference type="EMBL" id="CP019630">
    <property type="protein sequence ID" value="AQQ04716.1"/>
    <property type="molecule type" value="Genomic_DNA"/>
</dbReference>
<evidence type="ECO:0000313" key="2">
    <source>
        <dbReference type="Proteomes" id="UP000188174"/>
    </source>
</evidence>
<proteinExistence type="predicted"/>
<gene>
    <name evidence="1" type="ORF">B0E33_15025</name>
</gene>
<evidence type="ECO:0000313" key="1">
    <source>
        <dbReference type="EMBL" id="AQQ04716.1"/>
    </source>
</evidence>
<dbReference type="RefSeq" id="WP_077291629.1">
    <property type="nucleotide sequence ID" value="NZ_CP019630.1"/>
</dbReference>
<sequence length="221" mass="25369">MRYKLESLSLSQKHKLAQVGLSRMFQSRVGCRIPETHELEFGFPPCGDSIVTDAVRFLDKLRGLAPEFAITQQQIDHLRETDAKTCVEFCKRVFLETNEANLQGSEYFPEIKKRCVIYEKRLELEGQEETDCLENLVRCMELLSLNLSGVIRKIEENKGQDNQRDEDLEYLSKLSTKALLDLGSSFYEIFLIDGSLAGDASGEMIESLRNFQQIKHLGLYF</sequence>
<accession>A0ABM6I2X6</accession>
<name>A0ABM6I2X6_9HYPH</name>
<protein>
    <submittedName>
        <fullName evidence="1">Uncharacterized protein</fullName>
    </submittedName>
</protein>
<reference evidence="1 2" key="1">
    <citation type="submission" date="2017-02" db="EMBL/GenBank/DDBJ databases">
        <authorList>
            <person name="Jeong S."/>
        </authorList>
    </citation>
    <scope>NUCLEOTIDE SEQUENCE [LARGE SCALE GENOMIC DNA]</scope>
    <source>
        <strain evidence="1 2">RMAR6-6</strain>
    </source>
</reference>
<keyword evidence="2" id="KW-1185">Reference proteome</keyword>